<dbReference type="EMBL" id="CCFA01002307">
    <property type="protein sequence ID" value="CDS00264.1"/>
    <property type="molecule type" value="Genomic_DNA"/>
</dbReference>
<feature type="region of interest" description="Disordered" evidence="1">
    <location>
        <begin position="221"/>
        <end position="289"/>
    </location>
</feature>
<keyword evidence="3" id="KW-1185">Reference proteome</keyword>
<protein>
    <submittedName>
        <fullName evidence="2">Uncharacterized protein</fullName>
    </submittedName>
</protein>
<accession>A0A0F7RYT7</accession>
<gene>
    <name evidence="2" type="primary">SSCI39320.1</name>
</gene>
<reference evidence="3" key="1">
    <citation type="submission" date="2014-06" db="EMBL/GenBank/DDBJ databases">
        <authorList>
            <person name="Berkman P.J."/>
        </authorList>
    </citation>
    <scope>NUCLEOTIDE SEQUENCE [LARGE SCALE GENOMIC DNA]</scope>
</reference>
<evidence type="ECO:0000256" key="1">
    <source>
        <dbReference type="SAM" id="MobiDB-lite"/>
    </source>
</evidence>
<dbReference type="AlphaFoldDB" id="A0A0F7RYT7"/>
<evidence type="ECO:0000313" key="3">
    <source>
        <dbReference type="Proteomes" id="UP000242770"/>
    </source>
</evidence>
<organism evidence="2 3">
    <name type="scientific">Sporisorium scitamineum</name>
    <dbReference type="NCBI Taxonomy" id="49012"/>
    <lineage>
        <taxon>Eukaryota</taxon>
        <taxon>Fungi</taxon>
        <taxon>Dikarya</taxon>
        <taxon>Basidiomycota</taxon>
        <taxon>Ustilaginomycotina</taxon>
        <taxon>Ustilaginomycetes</taxon>
        <taxon>Ustilaginales</taxon>
        <taxon>Ustilaginaceae</taxon>
        <taxon>Sporisorium</taxon>
    </lineage>
</organism>
<name>A0A0F7RYT7_9BASI</name>
<dbReference type="Proteomes" id="UP000242770">
    <property type="component" value="Unassembled WGS sequence"/>
</dbReference>
<evidence type="ECO:0000313" key="2">
    <source>
        <dbReference type="EMBL" id="CDS00264.1"/>
    </source>
</evidence>
<feature type="compositionally biased region" description="Acidic residues" evidence="1">
    <location>
        <begin position="273"/>
        <end position="282"/>
    </location>
</feature>
<sequence>MASLGLRDVDLGAEAIARFWNLRAPLFPSVPRSQETLQELKNVYSPYQSEHPLRAQRADITDASIFTAQVLESGGRDRFADIDEVLHHLVSNPTPLGLDAIRINYLRALKLRFDLANQLLTPTPSEIVRMGAAKIRRVPRGMSAVEEIWAIFKRIFQYLGVRSQLAQNNRARWKLDLTLLSHLEECLDLLVRGAETRMATGGARVFRRGISQETRDDALLQAEQDSDSRTHQPRPSKAGTLHRIKRGLIFPPSSPEIPATLSRPTQSTPTDGDWNEEEEEEETQPHRSVPRTIEQFLHRDEALLPTISQSPDQRAHLTNLFRTYQEKVPLHGEGLDLENAQSLTNLMMNDIGRDRFRHIQPLLAYLLEHHNFAIDLPCGPIQRAGEAGSHLVRREPTTVEMGQILSPIGMQLDDDDLRLALRWQWDKYRRAFPHNAPINFDGMLSVQDGIAPYIDTDEGARFGRARRIIRVHYQLSSQETDYLNALEKRFEATAQLMDTFAGLLPRLVTANDPHALPVYRQRISNQTRTVRNWLIQAHSRQIDIDSKLLHAFEFELGDSIKGF</sequence>
<proteinExistence type="predicted"/>